<protein>
    <submittedName>
        <fullName evidence="1">Uncharacterized protein</fullName>
    </submittedName>
</protein>
<reference evidence="1" key="1">
    <citation type="submission" date="2019-04" db="EMBL/GenBank/DDBJ databases">
        <title>Microbes associate with the intestines of laboratory mice.</title>
        <authorList>
            <person name="Navarre W."/>
            <person name="Wong E."/>
            <person name="Huang K."/>
            <person name="Tropini C."/>
            <person name="Ng K."/>
            <person name="Yu B."/>
        </authorList>
    </citation>
    <scope>NUCLEOTIDE SEQUENCE</scope>
    <source>
        <strain evidence="1">NM04_E33</strain>
    </source>
</reference>
<sequence>MGFTSICAIHDSNPRIWRKLIHFGLHPNACSPKMASRNKDNKFCVVVERGSFYCVKEKNLSDYIFDCKDNEELFFALAALRDDSDIHQWFIYDNRHWNDEDPQRFWFICKRESIEDDMCYDAMYADCEKATEAELKVHFNDGDDDPVIKNLQ</sequence>
<keyword evidence="2" id="KW-1185">Reference proteome</keyword>
<gene>
    <name evidence="1" type="ORF">E5331_00615</name>
</gene>
<organism evidence="1 2">
    <name type="scientific">Lepagella muris</name>
    <dbReference type="NCBI Taxonomy" id="3032870"/>
    <lineage>
        <taxon>Bacteria</taxon>
        <taxon>Pseudomonadati</taxon>
        <taxon>Bacteroidota</taxon>
        <taxon>Bacteroidia</taxon>
        <taxon>Bacteroidales</taxon>
        <taxon>Muribaculaceae</taxon>
        <taxon>Lepagella</taxon>
    </lineage>
</organism>
<dbReference type="EMBL" id="SRYB01000001">
    <property type="protein sequence ID" value="TGY80914.1"/>
    <property type="molecule type" value="Genomic_DNA"/>
</dbReference>
<proteinExistence type="predicted"/>
<evidence type="ECO:0000313" key="1">
    <source>
        <dbReference type="EMBL" id="TGY80914.1"/>
    </source>
</evidence>
<name>A0AC61RN36_9BACT</name>
<comment type="caution">
    <text evidence="1">The sequence shown here is derived from an EMBL/GenBank/DDBJ whole genome shotgun (WGS) entry which is preliminary data.</text>
</comment>
<evidence type="ECO:0000313" key="2">
    <source>
        <dbReference type="Proteomes" id="UP000306319"/>
    </source>
</evidence>
<dbReference type="Proteomes" id="UP000306319">
    <property type="component" value="Unassembled WGS sequence"/>
</dbReference>
<accession>A0AC61RN36</accession>